<proteinExistence type="predicted"/>
<keyword evidence="4" id="KW-1185">Reference proteome</keyword>
<dbReference type="SUPFAM" id="SSF81324">
    <property type="entry name" value="Voltage-gated potassium channels"/>
    <property type="match status" value="1"/>
</dbReference>
<protein>
    <submittedName>
        <fullName evidence="3">Ion channel</fullName>
    </submittedName>
</protein>
<evidence type="ECO:0000313" key="4">
    <source>
        <dbReference type="Proteomes" id="UP001597451"/>
    </source>
</evidence>
<dbReference type="Pfam" id="PF07885">
    <property type="entry name" value="Ion_trans_2"/>
    <property type="match status" value="1"/>
</dbReference>
<dbReference type="EMBL" id="JBHUMX010000036">
    <property type="protein sequence ID" value="MFD2629506.1"/>
    <property type="molecule type" value="Genomic_DNA"/>
</dbReference>
<sequence>MDTIYLVIGLIILIVVFIDILWTTLWVDGAAGPLSSRLTKLSWKSFRIMSRDNSKFLSLAGPIILALTLLMWILFIWIGWTLFFAGDETALIDTQNRGTISWTDRIYFTGFTLFTLGIGDFVPKEGFWQVATTIATGSGMLFVTFGVTYVLSVIGAVTQKRAFAENITGLAKNGRLIVEQSWNGTDCHDIDLFLKDQANQLTTLTQQHKAYPILHYFHNEHVGEASSVAVAIFDDALTIFAFGLPKQYQPNRVWLNEARTSVQSYIGTLHSAFVNPADSLPPIPNLSYLRSSGLPVVSDKEFEQSMSELVERRKQLLGMVEADARRWKEVKK</sequence>
<feature type="transmembrane region" description="Helical" evidence="1">
    <location>
        <begin position="105"/>
        <end position="122"/>
    </location>
</feature>
<evidence type="ECO:0000256" key="1">
    <source>
        <dbReference type="SAM" id="Phobius"/>
    </source>
</evidence>
<organism evidence="3 4">
    <name type="scientific">Oceanobacillus kapialis</name>
    <dbReference type="NCBI Taxonomy" id="481353"/>
    <lineage>
        <taxon>Bacteria</taxon>
        <taxon>Bacillati</taxon>
        <taxon>Bacillota</taxon>
        <taxon>Bacilli</taxon>
        <taxon>Bacillales</taxon>
        <taxon>Bacillaceae</taxon>
        <taxon>Oceanobacillus</taxon>
    </lineage>
</organism>
<dbReference type="InterPro" id="IPR013099">
    <property type="entry name" value="K_chnl_dom"/>
</dbReference>
<name>A0ABW5Q2B6_9BACI</name>
<feature type="domain" description="Potassium channel" evidence="2">
    <location>
        <begin position="69"/>
        <end position="154"/>
    </location>
</feature>
<feature type="transmembrane region" description="Helical" evidence="1">
    <location>
        <begin position="56"/>
        <end position="85"/>
    </location>
</feature>
<evidence type="ECO:0000313" key="3">
    <source>
        <dbReference type="EMBL" id="MFD2629506.1"/>
    </source>
</evidence>
<comment type="caution">
    <text evidence="3">The sequence shown here is derived from an EMBL/GenBank/DDBJ whole genome shotgun (WGS) entry which is preliminary data.</text>
</comment>
<accession>A0ABW5Q2B6</accession>
<evidence type="ECO:0000259" key="2">
    <source>
        <dbReference type="Pfam" id="PF07885"/>
    </source>
</evidence>
<reference evidence="4" key="1">
    <citation type="journal article" date="2019" name="Int. J. Syst. Evol. Microbiol.">
        <title>The Global Catalogue of Microorganisms (GCM) 10K type strain sequencing project: providing services to taxonomists for standard genome sequencing and annotation.</title>
        <authorList>
            <consortium name="The Broad Institute Genomics Platform"/>
            <consortium name="The Broad Institute Genome Sequencing Center for Infectious Disease"/>
            <person name="Wu L."/>
            <person name="Ma J."/>
        </authorList>
    </citation>
    <scope>NUCLEOTIDE SEQUENCE [LARGE SCALE GENOMIC DNA]</scope>
    <source>
        <strain evidence="4">TISTR 1858</strain>
    </source>
</reference>
<dbReference type="RefSeq" id="WP_379562298.1">
    <property type="nucleotide sequence ID" value="NZ_JBHUMX010000036.1"/>
</dbReference>
<keyword evidence="1" id="KW-1133">Transmembrane helix</keyword>
<keyword evidence="1" id="KW-0472">Membrane</keyword>
<feature type="transmembrane region" description="Helical" evidence="1">
    <location>
        <begin position="6"/>
        <end position="27"/>
    </location>
</feature>
<gene>
    <name evidence="3" type="ORF">ACFSUN_12010</name>
</gene>
<dbReference type="Proteomes" id="UP001597451">
    <property type="component" value="Unassembled WGS sequence"/>
</dbReference>
<keyword evidence="1" id="KW-0812">Transmembrane</keyword>
<dbReference type="Gene3D" id="1.10.287.70">
    <property type="match status" value="1"/>
</dbReference>
<feature type="transmembrane region" description="Helical" evidence="1">
    <location>
        <begin position="134"/>
        <end position="157"/>
    </location>
</feature>